<sequence length="56" mass="6325">MRKQLLEIDGCAWRLFTADGGLAIAEARAIEDKGNLKEKGEAKEYLKILFVQLCEQ</sequence>
<reference evidence="1" key="1">
    <citation type="submission" date="2021-01" db="UniProtKB">
        <authorList>
            <consortium name="EnsemblPlants"/>
        </authorList>
    </citation>
    <scope>IDENTIFICATION</scope>
</reference>
<organism evidence="1 2">
    <name type="scientific">Kalanchoe fedtschenkoi</name>
    <name type="common">Lavender scallops</name>
    <name type="synonym">South American air plant</name>
    <dbReference type="NCBI Taxonomy" id="63787"/>
    <lineage>
        <taxon>Eukaryota</taxon>
        <taxon>Viridiplantae</taxon>
        <taxon>Streptophyta</taxon>
        <taxon>Embryophyta</taxon>
        <taxon>Tracheophyta</taxon>
        <taxon>Spermatophyta</taxon>
        <taxon>Magnoliopsida</taxon>
        <taxon>eudicotyledons</taxon>
        <taxon>Gunneridae</taxon>
        <taxon>Pentapetalae</taxon>
        <taxon>Saxifragales</taxon>
        <taxon>Crassulaceae</taxon>
        <taxon>Kalanchoe</taxon>
    </lineage>
</organism>
<protein>
    <submittedName>
        <fullName evidence="1">Uncharacterized protein</fullName>
    </submittedName>
</protein>
<keyword evidence="2" id="KW-1185">Reference proteome</keyword>
<dbReference type="EnsemblPlants" id="Kaladp0674s0172.1.v1.1">
    <property type="protein sequence ID" value="Kaladp0674s0172.1.v1.1"/>
    <property type="gene ID" value="Kaladp0674s0172.v1.1"/>
</dbReference>
<dbReference type="AlphaFoldDB" id="A0A7N0VH42"/>
<dbReference type="Gramene" id="Kaladp0674s0172.1.v1.1">
    <property type="protein sequence ID" value="Kaladp0674s0172.1.v1.1"/>
    <property type="gene ID" value="Kaladp0674s0172.v1.1"/>
</dbReference>
<proteinExistence type="predicted"/>
<evidence type="ECO:0000313" key="1">
    <source>
        <dbReference type="EnsemblPlants" id="Kaladp0674s0172.1.v1.1"/>
    </source>
</evidence>
<evidence type="ECO:0000313" key="2">
    <source>
        <dbReference type="Proteomes" id="UP000594263"/>
    </source>
</evidence>
<accession>A0A7N0VH42</accession>
<name>A0A7N0VH42_KALFE</name>
<dbReference type="Proteomes" id="UP000594263">
    <property type="component" value="Unplaced"/>
</dbReference>